<name>A0A267MN38_9FIRM</name>
<accession>A0A267MN38</accession>
<dbReference type="EMBL" id="NIBG01000003">
    <property type="protein sequence ID" value="PAB60338.1"/>
    <property type="molecule type" value="Genomic_DNA"/>
</dbReference>
<keyword evidence="1" id="KW-0812">Transmembrane</keyword>
<feature type="transmembrane region" description="Helical" evidence="1">
    <location>
        <begin position="48"/>
        <end position="67"/>
    </location>
</feature>
<dbReference type="AlphaFoldDB" id="A0A267MN38"/>
<organism evidence="2 3">
    <name type="scientific">Anaeromicrobium sediminis</name>
    <dbReference type="NCBI Taxonomy" id="1478221"/>
    <lineage>
        <taxon>Bacteria</taxon>
        <taxon>Bacillati</taxon>
        <taxon>Bacillota</taxon>
        <taxon>Clostridia</taxon>
        <taxon>Peptostreptococcales</taxon>
        <taxon>Thermotaleaceae</taxon>
        <taxon>Anaeromicrobium</taxon>
    </lineage>
</organism>
<reference evidence="2 3" key="1">
    <citation type="submission" date="2017-06" db="EMBL/GenBank/DDBJ databases">
        <title>Draft genome sequence of anaerobic fermentative bacterium Anaeromicrobium sediminis DY2726D isolated from West Pacific Ocean sediments.</title>
        <authorList>
            <person name="Zeng X."/>
        </authorList>
    </citation>
    <scope>NUCLEOTIDE SEQUENCE [LARGE SCALE GENOMIC DNA]</scope>
    <source>
        <strain evidence="2 3">DY2726D</strain>
    </source>
</reference>
<proteinExistence type="predicted"/>
<gene>
    <name evidence="2" type="ORF">CCE28_05435</name>
</gene>
<feature type="transmembrane region" description="Helical" evidence="1">
    <location>
        <begin position="117"/>
        <end position="135"/>
    </location>
</feature>
<evidence type="ECO:0000313" key="3">
    <source>
        <dbReference type="Proteomes" id="UP000216024"/>
    </source>
</evidence>
<feature type="transmembrane region" description="Helical" evidence="1">
    <location>
        <begin position="73"/>
        <end position="94"/>
    </location>
</feature>
<sequence length="136" mass="16185">MVIIISTYFIYPLVKDNFNIETKDIIDIILILLVLFTFYKGNKISSYILIWSLIMSISMLPLYLLHFFNVLEILGGVLYIIIPAFIIILGYVWIDKNSIYDDLKVFMQYQKDKRNKLIYYLENFVLIIMVILNRIL</sequence>
<protein>
    <submittedName>
        <fullName evidence="2">Uncharacterized protein</fullName>
    </submittedName>
</protein>
<comment type="caution">
    <text evidence="2">The sequence shown here is derived from an EMBL/GenBank/DDBJ whole genome shotgun (WGS) entry which is preliminary data.</text>
</comment>
<dbReference type="RefSeq" id="WP_095131761.1">
    <property type="nucleotide sequence ID" value="NZ_NIBG01000003.1"/>
</dbReference>
<evidence type="ECO:0000256" key="1">
    <source>
        <dbReference type="SAM" id="Phobius"/>
    </source>
</evidence>
<keyword evidence="1" id="KW-0472">Membrane</keyword>
<dbReference type="Proteomes" id="UP000216024">
    <property type="component" value="Unassembled WGS sequence"/>
</dbReference>
<keyword evidence="3" id="KW-1185">Reference proteome</keyword>
<evidence type="ECO:0000313" key="2">
    <source>
        <dbReference type="EMBL" id="PAB60338.1"/>
    </source>
</evidence>
<keyword evidence="1" id="KW-1133">Transmembrane helix</keyword>
<feature type="transmembrane region" description="Helical" evidence="1">
    <location>
        <begin position="25"/>
        <end position="41"/>
    </location>
</feature>